<evidence type="ECO:0008006" key="3">
    <source>
        <dbReference type="Google" id="ProtNLM"/>
    </source>
</evidence>
<dbReference type="OrthoDB" id="9812424at2"/>
<organism evidence="1 2">
    <name type="scientific">Pseudoalteromonas denitrificans DSM 6059</name>
    <dbReference type="NCBI Taxonomy" id="1123010"/>
    <lineage>
        <taxon>Bacteria</taxon>
        <taxon>Pseudomonadati</taxon>
        <taxon>Pseudomonadota</taxon>
        <taxon>Gammaproteobacteria</taxon>
        <taxon>Alteromonadales</taxon>
        <taxon>Pseudoalteromonadaceae</taxon>
        <taxon>Pseudoalteromonas</taxon>
    </lineage>
</organism>
<dbReference type="RefSeq" id="WP_091979762.1">
    <property type="nucleotide sequence ID" value="NZ_FOLO01000003.1"/>
</dbReference>
<gene>
    <name evidence="1" type="ORF">SAMN02745724_00583</name>
</gene>
<reference evidence="1 2" key="1">
    <citation type="submission" date="2016-10" db="EMBL/GenBank/DDBJ databases">
        <authorList>
            <person name="de Groot N.N."/>
        </authorList>
    </citation>
    <scope>NUCLEOTIDE SEQUENCE [LARGE SCALE GENOMIC DNA]</scope>
    <source>
        <strain evidence="1 2">DSM 6059</strain>
    </source>
</reference>
<name>A0A1I1FDG2_9GAMM</name>
<dbReference type="STRING" id="1123010.SAMN02745724_00583"/>
<evidence type="ECO:0000313" key="2">
    <source>
        <dbReference type="Proteomes" id="UP000198862"/>
    </source>
</evidence>
<dbReference type="AlphaFoldDB" id="A0A1I1FDG2"/>
<proteinExistence type="predicted"/>
<evidence type="ECO:0000313" key="1">
    <source>
        <dbReference type="EMBL" id="SFB97012.1"/>
    </source>
</evidence>
<dbReference type="InterPro" id="IPR011990">
    <property type="entry name" value="TPR-like_helical_dom_sf"/>
</dbReference>
<dbReference type="Proteomes" id="UP000198862">
    <property type="component" value="Unassembled WGS sequence"/>
</dbReference>
<keyword evidence="2" id="KW-1185">Reference proteome</keyword>
<sequence length="218" mass="24559">MKLSTYALLVTAGLGFTLPTSVKANMEDDLLKIQKRWAIVNYELKDDEQEKAFDDLIKQADSFKTQYTHSAEGYIWNGIIKSSYAGAKGGLGALSLVKDSKKSLEKALEINDKALAGSAYTSLATLYSQVPGWPIGFGSDKKAEENFKRALEINPNGIDPNYFYAQYLYDDRKYKIAKKHLVIAQHAKSRKTRPLADKSRQQEITELLTKVDKKLRKK</sequence>
<dbReference type="SUPFAM" id="SSF48452">
    <property type="entry name" value="TPR-like"/>
    <property type="match status" value="1"/>
</dbReference>
<dbReference type="EMBL" id="FOLO01000003">
    <property type="protein sequence ID" value="SFB97012.1"/>
    <property type="molecule type" value="Genomic_DNA"/>
</dbReference>
<accession>A0A1I1FDG2</accession>
<dbReference type="Gene3D" id="1.25.40.10">
    <property type="entry name" value="Tetratricopeptide repeat domain"/>
    <property type="match status" value="1"/>
</dbReference>
<protein>
    <recommendedName>
        <fullName evidence="3">Tetratricopeptide repeat-containing protein</fullName>
    </recommendedName>
</protein>